<evidence type="ECO:0000256" key="1">
    <source>
        <dbReference type="SAM" id="MobiDB-lite"/>
    </source>
</evidence>
<protein>
    <submittedName>
        <fullName evidence="2">Uncharacterized protein</fullName>
    </submittedName>
</protein>
<keyword evidence="3" id="KW-1185">Reference proteome</keyword>
<evidence type="ECO:0000313" key="3">
    <source>
        <dbReference type="Proteomes" id="UP000719412"/>
    </source>
</evidence>
<dbReference type="AlphaFoldDB" id="A0A8J6LHT1"/>
<feature type="compositionally biased region" description="Polar residues" evidence="1">
    <location>
        <begin position="175"/>
        <end position="191"/>
    </location>
</feature>
<sequence length="209" mass="23779">MTLYYTQSIPTLKPQLPGMHSSEKDRPGSRGDGEEFFDLRYGATKNIDVGLDTLVIAQHSSNRTRAANLQTDPLQNERTFLQPSQLFEQKDHRMLHAPIKQRLQTNLTEQKTLRTPTSTIQRKDCILQESALYSLQKRRVNIIYRRPYKRSILEPGAHIGDIQNLQGSDIREFPASTQNKTEGPKGSSLNGPNVLAEGQFRVDDDTQIF</sequence>
<gene>
    <name evidence="2" type="ORF">GEV33_003454</name>
</gene>
<feature type="region of interest" description="Disordered" evidence="1">
    <location>
        <begin position="175"/>
        <end position="194"/>
    </location>
</feature>
<dbReference type="Proteomes" id="UP000719412">
    <property type="component" value="Unassembled WGS sequence"/>
</dbReference>
<feature type="compositionally biased region" description="Basic and acidic residues" evidence="1">
    <location>
        <begin position="21"/>
        <end position="33"/>
    </location>
</feature>
<proteinExistence type="predicted"/>
<evidence type="ECO:0000313" key="2">
    <source>
        <dbReference type="EMBL" id="KAH0819337.1"/>
    </source>
</evidence>
<reference evidence="2" key="2">
    <citation type="submission" date="2021-08" db="EMBL/GenBank/DDBJ databases">
        <authorList>
            <person name="Eriksson T."/>
        </authorList>
    </citation>
    <scope>NUCLEOTIDE SEQUENCE</scope>
    <source>
        <strain evidence="2">Stoneville</strain>
        <tissue evidence="2">Whole head</tissue>
    </source>
</reference>
<reference evidence="2" key="1">
    <citation type="journal article" date="2020" name="J Insects Food Feed">
        <title>The yellow mealworm (Tenebrio molitor) genome: a resource for the emerging insects as food and feed industry.</title>
        <authorList>
            <person name="Eriksson T."/>
            <person name="Andere A."/>
            <person name="Kelstrup H."/>
            <person name="Emery V."/>
            <person name="Picard C."/>
        </authorList>
    </citation>
    <scope>NUCLEOTIDE SEQUENCE</scope>
    <source>
        <strain evidence="2">Stoneville</strain>
        <tissue evidence="2">Whole head</tissue>
    </source>
</reference>
<feature type="region of interest" description="Disordered" evidence="1">
    <location>
        <begin position="1"/>
        <end position="35"/>
    </location>
</feature>
<organism evidence="2 3">
    <name type="scientific">Tenebrio molitor</name>
    <name type="common">Yellow mealworm beetle</name>
    <dbReference type="NCBI Taxonomy" id="7067"/>
    <lineage>
        <taxon>Eukaryota</taxon>
        <taxon>Metazoa</taxon>
        <taxon>Ecdysozoa</taxon>
        <taxon>Arthropoda</taxon>
        <taxon>Hexapoda</taxon>
        <taxon>Insecta</taxon>
        <taxon>Pterygota</taxon>
        <taxon>Neoptera</taxon>
        <taxon>Endopterygota</taxon>
        <taxon>Coleoptera</taxon>
        <taxon>Polyphaga</taxon>
        <taxon>Cucujiformia</taxon>
        <taxon>Tenebrionidae</taxon>
        <taxon>Tenebrio</taxon>
    </lineage>
</organism>
<name>A0A8J6LHT1_TENMO</name>
<accession>A0A8J6LHT1</accession>
<feature type="compositionally biased region" description="Polar residues" evidence="1">
    <location>
        <begin position="1"/>
        <end position="10"/>
    </location>
</feature>
<dbReference type="EMBL" id="JABDTM020014785">
    <property type="protein sequence ID" value="KAH0819337.1"/>
    <property type="molecule type" value="Genomic_DNA"/>
</dbReference>
<comment type="caution">
    <text evidence="2">The sequence shown here is derived from an EMBL/GenBank/DDBJ whole genome shotgun (WGS) entry which is preliminary data.</text>
</comment>